<evidence type="ECO:0000259" key="10">
    <source>
        <dbReference type="SMART" id="SM00382"/>
    </source>
</evidence>
<dbReference type="Gene3D" id="1.10.8.80">
    <property type="entry name" value="Magnesium chelatase subunit I, C-Terminal domain"/>
    <property type="match status" value="1"/>
</dbReference>
<evidence type="ECO:0000256" key="6">
    <source>
        <dbReference type="ARBA" id="ARBA00022840"/>
    </source>
</evidence>
<organism evidence="11 12">
    <name type="scientific">Anabaena subtropica FACHB-260</name>
    <dbReference type="NCBI Taxonomy" id="2692884"/>
    <lineage>
        <taxon>Bacteria</taxon>
        <taxon>Bacillati</taxon>
        <taxon>Cyanobacteriota</taxon>
        <taxon>Cyanophyceae</taxon>
        <taxon>Nostocales</taxon>
        <taxon>Nostocaceae</taxon>
        <taxon>Anabaena</taxon>
    </lineage>
</organism>
<dbReference type="RefSeq" id="WP_190407939.1">
    <property type="nucleotide sequence ID" value="NZ_JACJRF010000025.1"/>
</dbReference>
<comment type="similarity">
    <text evidence="2 9">Belongs to the Mg-chelatase subunits D/I family.</text>
</comment>
<keyword evidence="4 9" id="KW-0436">Ligase</keyword>
<comment type="caution">
    <text evidence="11">The sequence shown here is derived from an EMBL/GenBank/DDBJ whole genome shotgun (WGS) entry which is preliminary data.</text>
</comment>
<dbReference type="InterPro" id="IPR027417">
    <property type="entry name" value="P-loop_NTPase"/>
</dbReference>
<evidence type="ECO:0000256" key="9">
    <source>
        <dbReference type="RuleBase" id="RU362087"/>
    </source>
</evidence>
<dbReference type="PANTHER" id="PTHR32039">
    <property type="entry name" value="MAGNESIUM-CHELATASE SUBUNIT CHLI"/>
    <property type="match status" value="1"/>
</dbReference>
<keyword evidence="6 9" id="KW-0067">ATP-binding</keyword>
<dbReference type="InterPro" id="IPR011775">
    <property type="entry name" value="Mg_chelatase_ATPase-isu"/>
</dbReference>
<dbReference type="EC" id="6.6.1.1" evidence="9"/>
<protein>
    <recommendedName>
        <fullName evidence="9">Mg-protoporphyrin IX chelatase</fullName>
        <ecNumber evidence="9">6.6.1.1</ecNumber>
    </recommendedName>
</protein>
<name>A0ABR8CQN0_9NOST</name>
<evidence type="ECO:0000256" key="1">
    <source>
        <dbReference type="ARBA" id="ARBA00003398"/>
    </source>
</evidence>
<dbReference type="Gene3D" id="3.40.50.300">
    <property type="entry name" value="P-loop containing nucleotide triphosphate hydrolases"/>
    <property type="match status" value="1"/>
</dbReference>
<dbReference type="SMART" id="SM00382">
    <property type="entry name" value="AAA"/>
    <property type="match status" value="1"/>
</dbReference>
<evidence type="ECO:0000256" key="2">
    <source>
        <dbReference type="ARBA" id="ARBA00005799"/>
    </source>
</evidence>
<keyword evidence="3 9" id="KW-0602">Photosynthesis</keyword>
<comment type="function">
    <text evidence="1">Involved in chlorophyll biosynthesis; introduces a magnesium ion into protoporphyrin IX to yield Mg-protoporphyrin IX.</text>
</comment>
<dbReference type="CDD" id="cd00009">
    <property type="entry name" value="AAA"/>
    <property type="match status" value="1"/>
</dbReference>
<keyword evidence="12" id="KW-1185">Reference proteome</keyword>
<dbReference type="InterPro" id="IPR003593">
    <property type="entry name" value="AAA+_ATPase"/>
</dbReference>
<comment type="pathway">
    <text evidence="9">Porphyrin-containing compound metabolism; chlorophyll biosynthesis.</text>
</comment>
<dbReference type="Pfam" id="PF17863">
    <property type="entry name" value="AAA_lid_2"/>
    <property type="match status" value="1"/>
</dbReference>
<dbReference type="EMBL" id="JACJRF010000025">
    <property type="protein sequence ID" value="MBD2345505.1"/>
    <property type="molecule type" value="Genomic_DNA"/>
</dbReference>
<dbReference type="Proteomes" id="UP000607281">
    <property type="component" value="Unassembled WGS sequence"/>
</dbReference>
<dbReference type="InterPro" id="IPR045006">
    <property type="entry name" value="CHLI-like"/>
</dbReference>
<evidence type="ECO:0000256" key="7">
    <source>
        <dbReference type="ARBA" id="ARBA00023171"/>
    </source>
</evidence>
<evidence type="ECO:0000256" key="8">
    <source>
        <dbReference type="ARBA" id="ARBA00048693"/>
    </source>
</evidence>
<evidence type="ECO:0000256" key="3">
    <source>
        <dbReference type="ARBA" id="ARBA00022531"/>
    </source>
</evidence>
<dbReference type="Pfam" id="PF01078">
    <property type="entry name" value="Mg_chelatase"/>
    <property type="match status" value="1"/>
</dbReference>
<reference evidence="11 12" key="1">
    <citation type="journal article" date="2020" name="ISME J.">
        <title>Comparative genomics reveals insights into cyanobacterial evolution and habitat adaptation.</title>
        <authorList>
            <person name="Chen M.Y."/>
            <person name="Teng W.K."/>
            <person name="Zhao L."/>
            <person name="Hu C.X."/>
            <person name="Zhou Y.K."/>
            <person name="Han B.P."/>
            <person name="Song L.R."/>
            <person name="Shu W.S."/>
        </authorList>
    </citation>
    <scope>NUCLEOTIDE SEQUENCE [LARGE SCALE GENOMIC DNA]</scope>
    <source>
        <strain evidence="11 12">FACHB-260</strain>
    </source>
</reference>
<proteinExistence type="inferred from homology"/>
<keyword evidence="5 9" id="KW-0547">Nucleotide-binding</keyword>
<dbReference type="GO" id="GO:0016851">
    <property type="term" value="F:magnesium chelatase activity"/>
    <property type="evidence" value="ECO:0007669"/>
    <property type="project" value="UniProtKB-EC"/>
</dbReference>
<accession>A0ABR8CQN0</accession>
<dbReference type="InterPro" id="IPR000523">
    <property type="entry name" value="Mg_chelatse_chII-like_cat_dom"/>
</dbReference>
<dbReference type="SUPFAM" id="SSF52540">
    <property type="entry name" value="P-loop containing nucleoside triphosphate hydrolases"/>
    <property type="match status" value="1"/>
</dbReference>
<feature type="domain" description="AAA+ ATPase" evidence="10">
    <location>
        <begin position="39"/>
        <end position="199"/>
    </location>
</feature>
<dbReference type="PANTHER" id="PTHR32039:SF9">
    <property type="entry name" value="MAGNESIUM-CHELATASE SUBUNIT CHLI-2, CHLOROPLASTIC"/>
    <property type="match status" value="1"/>
</dbReference>
<comment type="function">
    <text evidence="9">Involved in chlorophyll biosynthesis. Catalyzes the insertion of magnesium ion into protoporphyrin IX to yield Mg-protoporphyrin IX.</text>
</comment>
<comment type="catalytic activity">
    <reaction evidence="8 9">
        <text>protoporphyrin IX + Mg(2+) + ATP + H2O = Mg-protoporphyrin IX + ADP + phosphate + 3 H(+)</text>
        <dbReference type="Rhea" id="RHEA:13961"/>
        <dbReference type="ChEBI" id="CHEBI:15377"/>
        <dbReference type="ChEBI" id="CHEBI:15378"/>
        <dbReference type="ChEBI" id="CHEBI:18420"/>
        <dbReference type="ChEBI" id="CHEBI:30616"/>
        <dbReference type="ChEBI" id="CHEBI:43474"/>
        <dbReference type="ChEBI" id="CHEBI:57306"/>
        <dbReference type="ChEBI" id="CHEBI:60492"/>
        <dbReference type="ChEBI" id="CHEBI:456216"/>
        <dbReference type="EC" id="6.6.1.1"/>
    </reaction>
</comment>
<evidence type="ECO:0000313" key="12">
    <source>
        <dbReference type="Proteomes" id="UP000607281"/>
    </source>
</evidence>
<keyword evidence="7 9" id="KW-0149">Chlorophyll biosynthesis</keyword>
<dbReference type="InterPro" id="IPR041628">
    <property type="entry name" value="ChlI/MoxR_AAA_lid"/>
</dbReference>
<evidence type="ECO:0000256" key="4">
    <source>
        <dbReference type="ARBA" id="ARBA00022598"/>
    </source>
</evidence>
<sequence length="374" mass="41155">MTPTAQATASARRVVFPFTAIVGQEEMKLALLLNVIDPKIGGVMIMGDRGTGKTTTIRALADLLPEIPVVVNDPFNSDPSDPDLMSDEVRQKAGQGAEIPTEFKKVQMVDLPLGATEDRVCGTIDIEKALSEGVKAFEPGLLAKANRGILYVDEVNLLDDHLVDVLLDSAASGWNTVEREGISIRHPARFVLVGSGNPEEGELRPQLLDRFGMHAEIHTVKEPALRVQIVEQRSEFDQNPPTFLERCQSEQQALQQKIVNAQKLLPEVKIDYDLRVKISEVCSELDVDGLRGDIVTNRAAKALTAFEGRTEVTVDDIRRVITLCLRHRLRKDPLESIDSGYKVEKAFARVFGVELSEDNSSQKNGAGQIKTGVR</sequence>
<evidence type="ECO:0000313" key="11">
    <source>
        <dbReference type="EMBL" id="MBD2345505.1"/>
    </source>
</evidence>
<dbReference type="NCBIfam" id="TIGR02030">
    <property type="entry name" value="BchI-ChlI"/>
    <property type="match status" value="1"/>
</dbReference>
<gene>
    <name evidence="11" type="primary">bchI</name>
    <name evidence="11" type="ORF">H6G18_15310</name>
</gene>
<evidence type="ECO:0000256" key="5">
    <source>
        <dbReference type="ARBA" id="ARBA00022741"/>
    </source>
</evidence>